<evidence type="ECO:0000313" key="1">
    <source>
        <dbReference type="EMBL" id="AVQ12539.1"/>
    </source>
</evidence>
<name>A0A2P1QUF5_9LEPT</name>
<organism evidence="1 2">
    <name type="scientific">Leptospira santarosai</name>
    <dbReference type="NCBI Taxonomy" id="28183"/>
    <lineage>
        <taxon>Bacteria</taxon>
        <taxon>Pseudomonadati</taxon>
        <taxon>Spirochaetota</taxon>
        <taxon>Spirochaetia</taxon>
        <taxon>Leptospirales</taxon>
        <taxon>Leptospiraceae</taxon>
        <taxon>Leptospira</taxon>
    </lineage>
</organism>
<gene>
    <name evidence="1" type="ORF">XB16_2213</name>
</gene>
<reference evidence="1 2" key="1">
    <citation type="journal article" date="2015" name="Genome Announc.">
        <title>Draft Genome Sequences of Leptospira santarosai Strains U160, U164, and U233, Isolated from Asymptomatic Cattle.</title>
        <authorList>
            <person name="Kremer F.S."/>
            <person name="Eslabao M.R."/>
            <person name="Provisor M."/>
            <person name="Woloski R.D."/>
            <person name="Ramires O.V."/>
            <person name="Moreno L.Z."/>
            <person name="Moreno A.M."/>
            <person name="Hamond C."/>
            <person name="Lilenbaum W."/>
            <person name="Dellagostin O.A."/>
        </authorList>
    </citation>
    <scope>NUCLEOTIDE SEQUENCE [LARGE SCALE GENOMIC DNA]</scope>
    <source>
        <strain evidence="1 2">U160</strain>
    </source>
</reference>
<accession>A0A2P1QUF5</accession>
<proteinExistence type="predicted"/>
<sequence length="178" mass="20141">MKVMSIILSLFLVTCSSQNEQTIKPIPVVAQPPKVDLFLLNKKDTVYVEKCSCSIRRLPMESGAGAFGDVLIAHFTPESDREFELTCKGKITNKTQYKLQNVQLQWEYLSATKFPIEKGPVREYQNNYILPKATTNVSLLIGRNSGIKNFFTKEVKHYECKIISVVETASGDTIQMKE</sequence>
<evidence type="ECO:0008006" key="3">
    <source>
        <dbReference type="Google" id="ProtNLM"/>
    </source>
</evidence>
<dbReference type="AlphaFoldDB" id="A0A2P1QUF5"/>
<protein>
    <recommendedName>
        <fullName evidence="3">Lipoprotein</fullName>
    </recommendedName>
</protein>
<evidence type="ECO:0000313" key="2">
    <source>
        <dbReference type="Proteomes" id="UP000033961"/>
    </source>
</evidence>
<dbReference type="Proteomes" id="UP000033961">
    <property type="component" value="Chromosome I"/>
</dbReference>
<dbReference type="EMBL" id="CP027843">
    <property type="protein sequence ID" value="AVQ12539.1"/>
    <property type="molecule type" value="Genomic_DNA"/>
</dbReference>